<feature type="transmembrane region" description="Helical" evidence="2">
    <location>
        <begin position="221"/>
        <end position="241"/>
    </location>
</feature>
<keyword evidence="2" id="KW-0812">Transmembrane</keyword>
<sequence>MPTGHLDSKFASAFVGAIFLGLYLSTFFLCLRWLLFSDNGWTFRKKISWIMLSASAVLCALDITNNSLSLYEVMSDARSVSQPIPTPATTSSPRLTWNAILMCTNANVSALLADSLLMYRCWIIYEKSRTVLIFPLIFWLGGIACTILEACWQIIENGALHSSWHVVNMTIGPGTVLTPFWASTIILNSYTSTAIIYRIWSVKKEVKSHTSKNQLRFVMRVLIESGSLYLAITIAHLVVWFTPSTLAIDVVSAINLPIIGMTFNLIIMRTSQKRAAVESSQDCIGVISDLQFCVPPPDTHVSKETTGSGDTLVNDTLASEIS</sequence>
<feature type="transmembrane region" description="Helical" evidence="2">
    <location>
        <begin position="131"/>
        <end position="155"/>
    </location>
</feature>
<evidence type="ECO:0008006" key="5">
    <source>
        <dbReference type="Google" id="ProtNLM"/>
    </source>
</evidence>
<gene>
    <name evidence="3" type="ORF">BDQ12DRAFT_715432</name>
</gene>
<feature type="transmembrane region" description="Helical" evidence="2">
    <location>
        <begin position="95"/>
        <end position="119"/>
    </location>
</feature>
<evidence type="ECO:0000256" key="1">
    <source>
        <dbReference type="SAM" id="MobiDB-lite"/>
    </source>
</evidence>
<keyword evidence="2" id="KW-0472">Membrane</keyword>
<feature type="region of interest" description="Disordered" evidence="1">
    <location>
        <begin position="300"/>
        <end position="322"/>
    </location>
</feature>
<protein>
    <recommendedName>
        <fullName evidence="5">G-protein coupled receptors family 1 profile domain-containing protein</fullName>
    </recommendedName>
</protein>
<feature type="transmembrane region" description="Helical" evidence="2">
    <location>
        <begin position="247"/>
        <end position="267"/>
    </location>
</feature>
<evidence type="ECO:0000256" key="2">
    <source>
        <dbReference type="SAM" id="Phobius"/>
    </source>
</evidence>
<dbReference type="EMBL" id="ML213635">
    <property type="protein sequence ID" value="TFK34155.1"/>
    <property type="molecule type" value="Genomic_DNA"/>
</dbReference>
<feature type="transmembrane region" description="Helical" evidence="2">
    <location>
        <begin position="180"/>
        <end position="200"/>
    </location>
</feature>
<feature type="compositionally biased region" description="Polar residues" evidence="1">
    <location>
        <begin position="304"/>
        <end position="322"/>
    </location>
</feature>
<reference evidence="3 4" key="1">
    <citation type="journal article" date="2019" name="Nat. Ecol. Evol.">
        <title>Megaphylogeny resolves global patterns of mushroom evolution.</title>
        <authorList>
            <person name="Varga T."/>
            <person name="Krizsan K."/>
            <person name="Foldi C."/>
            <person name="Dima B."/>
            <person name="Sanchez-Garcia M."/>
            <person name="Sanchez-Ramirez S."/>
            <person name="Szollosi G.J."/>
            <person name="Szarkandi J.G."/>
            <person name="Papp V."/>
            <person name="Albert L."/>
            <person name="Andreopoulos W."/>
            <person name="Angelini C."/>
            <person name="Antonin V."/>
            <person name="Barry K.W."/>
            <person name="Bougher N.L."/>
            <person name="Buchanan P."/>
            <person name="Buyck B."/>
            <person name="Bense V."/>
            <person name="Catcheside P."/>
            <person name="Chovatia M."/>
            <person name="Cooper J."/>
            <person name="Damon W."/>
            <person name="Desjardin D."/>
            <person name="Finy P."/>
            <person name="Geml J."/>
            <person name="Haridas S."/>
            <person name="Hughes K."/>
            <person name="Justo A."/>
            <person name="Karasinski D."/>
            <person name="Kautmanova I."/>
            <person name="Kiss B."/>
            <person name="Kocsube S."/>
            <person name="Kotiranta H."/>
            <person name="LaButti K.M."/>
            <person name="Lechner B.E."/>
            <person name="Liimatainen K."/>
            <person name="Lipzen A."/>
            <person name="Lukacs Z."/>
            <person name="Mihaltcheva S."/>
            <person name="Morgado L.N."/>
            <person name="Niskanen T."/>
            <person name="Noordeloos M.E."/>
            <person name="Ohm R.A."/>
            <person name="Ortiz-Santana B."/>
            <person name="Ovrebo C."/>
            <person name="Racz N."/>
            <person name="Riley R."/>
            <person name="Savchenko A."/>
            <person name="Shiryaev A."/>
            <person name="Soop K."/>
            <person name="Spirin V."/>
            <person name="Szebenyi C."/>
            <person name="Tomsovsky M."/>
            <person name="Tulloss R.E."/>
            <person name="Uehling J."/>
            <person name="Grigoriev I.V."/>
            <person name="Vagvolgyi C."/>
            <person name="Papp T."/>
            <person name="Martin F.M."/>
            <person name="Miettinen O."/>
            <person name="Hibbett D.S."/>
            <person name="Nagy L.G."/>
        </authorList>
    </citation>
    <scope>NUCLEOTIDE SEQUENCE [LARGE SCALE GENOMIC DNA]</scope>
    <source>
        <strain evidence="3 4">CBS 166.37</strain>
    </source>
</reference>
<dbReference type="Proteomes" id="UP000308652">
    <property type="component" value="Unassembled WGS sequence"/>
</dbReference>
<feature type="transmembrane region" description="Helical" evidence="2">
    <location>
        <begin position="47"/>
        <end position="64"/>
    </location>
</feature>
<dbReference type="OrthoDB" id="3357408at2759"/>
<accession>A0A5C3LMY6</accession>
<feature type="transmembrane region" description="Helical" evidence="2">
    <location>
        <begin position="12"/>
        <end position="35"/>
    </location>
</feature>
<dbReference type="AlphaFoldDB" id="A0A5C3LMY6"/>
<organism evidence="3 4">
    <name type="scientific">Crucibulum laeve</name>
    <dbReference type="NCBI Taxonomy" id="68775"/>
    <lineage>
        <taxon>Eukaryota</taxon>
        <taxon>Fungi</taxon>
        <taxon>Dikarya</taxon>
        <taxon>Basidiomycota</taxon>
        <taxon>Agaricomycotina</taxon>
        <taxon>Agaricomycetes</taxon>
        <taxon>Agaricomycetidae</taxon>
        <taxon>Agaricales</taxon>
        <taxon>Agaricineae</taxon>
        <taxon>Nidulariaceae</taxon>
        <taxon>Crucibulum</taxon>
    </lineage>
</organism>
<evidence type="ECO:0000313" key="3">
    <source>
        <dbReference type="EMBL" id="TFK34155.1"/>
    </source>
</evidence>
<evidence type="ECO:0000313" key="4">
    <source>
        <dbReference type="Proteomes" id="UP000308652"/>
    </source>
</evidence>
<proteinExistence type="predicted"/>
<name>A0A5C3LMY6_9AGAR</name>
<keyword evidence="4" id="KW-1185">Reference proteome</keyword>
<keyword evidence="2" id="KW-1133">Transmembrane helix</keyword>